<dbReference type="OrthoDB" id="9975416at2759"/>
<protein>
    <submittedName>
        <fullName evidence="4">Acetyltransferase</fullName>
    </submittedName>
</protein>
<dbReference type="STRING" id="1209931.A0A135S0J1"/>
<evidence type="ECO:0000313" key="5">
    <source>
        <dbReference type="Proteomes" id="UP000070121"/>
    </source>
</evidence>
<dbReference type="InterPro" id="IPR050832">
    <property type="entry name" value="Bact_Acetyltransf"/>
</dbReference>
<dbReference type="InterPro" id="IPR000182">
    <property type="entry name" value="GNAT_dom"/>
</dbReference>
<keyword evidence="2" id="KW-0012">Acyltransferase</keyword>
<comment type="caution">
    <text evidence="4">The sequence shown here is derived from an EMBL/GenBank/DDBJ whole genome shotgun (WGS) entry which is preliminary data.</text>
</comment>
<evidence type="ECO:0000313" key="4">
    <source>
        <dbReference type="EMBL" id="KXH29444.1"/>
    </source>
</evidence>
<dbReference type="CDD" id="cd04301">
    <property type="entry name" value="NAT_SF"/>
    <property type="match status" value="1"/>
</dbReference>
<dbReference type="AlphaFoldDB" id="A0A135S0J1"/>
<sequence>MAKPSDVQESGRMAATLRPASLDDAAAISELAAHVFTVTFGHSVEPHELEAFLHEAYSLEAISKDLNDPNKDTTLAVDPAGDILGFAMLSRGSSDPCIASLDSTVELQRIYMYPKAQGTGAARLLADRLEDMAREQGFKHIWLGVWEENLRAQKAYEKWGYQECGTHDFAIGSVVQTDNIMVKKL</sequence>
<dbReference type="GO" id="GO:0016747">
    <property type="term" value="F:acyltransferase activity, transferring groups other than amino-acyl groups"/>
    <property type="evidence" value="ECO:0007669"/>
    <property type="project" value="InterPro"/>
</dbReference>
<dbReference type="InterPro" id="IPR016181">
    <property type="entry name" value="Acyl_CoA_acyltransferase"/>
</dbReference>
<dbReference type="PROSITE" id="PS51186">
    <property type="entry name" value="GNAT"/>
    <property type="match status" value="1"/>
</dbReference>
<dbReference type="Pfam" id="PF00583">
    <property type="entry name" value="Acetyltransf_1"/>
    <property type="match status" value="1"/>
</dbReference>
<dbReference type="SUPFAM" id="SSF55729">
    <property type="entry name" value="Acyl-CoA N-acyltransferases (Nat)"/>
    <property type="match status" value="1"/>
</dbReference>
<evidence type="ECO:0000256" key="2">
    <source>
        <dbReference type="ARBA" id="ARBA00023315"/>
    </source>
</evidence>
<dbReference type="PANTHER" id="PTHR43877">
    <property type="entry name" value="AMINOALKYLPHOSPHONATE N-ACETYLTRANSFERASE-RELATED-RELATED"/>
    <property type="match status" value="1"/>
</dbReference>
<dbReference type="Proteomes" id="UP000070121">
    <property type="component" value="Unassembled WGS sequence"/>
</dbReference>
<gene>
    <name evidence="4" type="ORF">CSAL01_01655</name>
</gene>
<dbReference type="Gene3D" id="3.40.630.30">
    <property type="match status" value="1"/>
</dbReference>
<feature type="domain" description="N-acetyltransferase" evidence="3">
    <location>
        <begin position="15"/>
        <end position="185"/>
    </location>
</feature>
<reference evidence="4 5" key="1">
    <citation type="submission" date="2014-02" db="EMBL/GenBank/DDBJ databases">
        <title>The genome sequence of Colletotrichum salicis CBS 607.94.</title>
        <authorList>
            <person name="Baroncelli R."/>
            <person name="Thon M.R."/>
        </authorList>
    </citation>
    <scope>NUCLEOTIDE SEQUENCE [LARGE SCALE GENOMIC DNA]</scope>
    <source>
        <strain evidence="4 5">CBS 607.94</strain>
    </source>
</reference>
<keyword evidence="5" id="KW-1185">Reference proteome</keyword>
<keyword evidence="1 4" id="KW-0808">Transferase</keyword>
<organism evidence="4 5">
    <name type="scientific">Colletotrichum salicis</name>
    <dbReference type="NCBI Taxonomy" id="1209931"/>
    <lineage>
        <taxon>Eukaryota</taxon>
        <taxon>Fungi</taxon>
        <taxon>Dikarya</taxon>
        <taxon>Ascomycota</taxon>
        <taxon>Pezizomycotina</taxon>
        <taxon>Sordariomycetes</taxon>
        <taxon>Hypocreomycetidae</taxon>
        <taxon>Glomerellales</taxon>
        <taxon>Glomerellaceae</taxon>
        <taxon>Colletotrichum</taxon>
        <taxon>Colletotrichum acutatum species complex</taxon>
    </lineage>
</organism>
<proteinExistence type="predicted"/>
<accession>A0A135S0J1</accession>
<evidence type="ECO:0000259" key="3">
    <source>
        <dbReference type="PROSITE" id="PS51186"/>
    </source>
</evidence>
<evidence type="ECO:0000256" key="1">
    <source>
        <dbReference type="ARBA" id="ARBA00022679"/>
    </source>
</evidence>
<dbReference type="EMBL" id="JFFI01002594">
    <property type="protein sequence ID" value="KXH29444.1"/>
    <property type="molecule type" value="Genomic_DNA"/>
</dbReference>
<dbReference type="PANTHER" id="PTHR43877:SF2">
    <property type="entry name" value="AMINOALKYLPHOSPHONATE N-ACETYLTRANSFERASE-RELATED"/>
    <property type="match status" value="1"/>
</dbReference>
<name>A0A135S0J1_9PEZI</name>